<accession>A0A8X6NFZ5</accession>
<name>A0A8X6NFZ5_NEPPI</name>
<dbReference type="AlphaFoldDB" id="A0A8X6NFZ5"/>
<reference evidence="1" key="1">
    <citation type="submission" date="2020-08" db="EMBL/GenBank/DDBJ databases">
        <title>Multicomponent nature underlies the extraordinary mechanical properties of spider dragline silk.</title>
        <authorList>
            <person name="Kono N."/>
            <person name="Nakamura H."/>
            <person name="Mori M."/>
            <person name="Yoshida Y."/>
            <person name="Ohtoshi R."/>
            <person name="Malay A.D."/>
            <person name="Moran D.A.P."/>
            <person name="Tomita M."/>
            <person name="Numata K."/>
            <person name="Arakawa K."/>
        </authorList>
    </citation>
    <scope>NUCLEOTIDE SEQUENCE</scope>
</reference>
<dbReference type="EMBL" id="BMAW01057428">
    <property type="protein sequence ID" value="GFT11061.1"/>
    <property type="molecule type" value="Genomic_DNA"/>
</dbReference>
<evidence type="ECO:0000313" key="1">
    <source>
        <dbReference type="EMBL" id="GFT11061.1"/>
    </source>
</evidence>
<protein>
    <submittedName>
        <fullName evidence="1">Uncharacterized protein</fullName>
    </submittedName>
</protein>
<dbReference type="Proteomes" id="UP000887013">
    <property type="component" value="Unassembled WGS sequence"/>
</dbReference>
<evidence type="ECO:0000313" key="2">
    <source>
        <dbReference type="Proteomes" id="UP000887013"/>
    </source>
</evidence>
<keyword evidence="2" id="KW-1185">Reference proteome</keyword>
<proteinExistence type="predicted"/>
<sequence length="121" mass="13721">MIQFSLLENQEMRMLQIRKTFPLVELLVELSLTQTVSVQQVRTGGLMLLIAVLKSLVVFKHMISFFNAVLPFSVDVKFFLLSLFIASGTSGLETVEIYRRVPVACMYSELSSKFSVLSSFF</sequence>
<comment type="caution">
    <text evidence="1">The sequence shown here is derived from an EMBL/GenBank/DDBJ whole genome shotgun (WGS) entry which is preliminary data.</text>
</comment>
<organism evidence="1 2">
    <name type="scientific">Nephila pilipes</name>
    <name type="common">Giant wood spider</name>
    <name type="synonym">Nephila maculata</name>
    <dbReference type="NCBI Taxonomy" id="299642"/>
    <lineage>
        <taxon>Eukaryota</taxon>
        <taxon>Metazoa</taxon>
        <taxon>Ecdysozoa</taxon>
        <taxon>Arthropoda</taxon>
        <taxon>Chelicerata</taxon>
        <taxon>Arachnida</taxon>
        <taxon>Araneae</taxon>
        <taxon>Araneomorphae</taxon>
        <taxon>Entelegynae</taxon>
        <taxon>Araneoidea</taxon>
        <taxon>Nephilidae</taxon>
        <taxon>Nephila</taxon>
    </lineage>
</organism>
<gene>
    <name evidence="1" type="ORF">NPIL_181231</name>
</gene>